<evidence type="ECO:0000256" key="1">
    <source>
        <dbReference type="SAM" id="MobiDB-lite"/>
    </source>
</evidence>
<protein>
    <submittedName>
        <fullName evidence="2">Uncharacterized protein</fullName>
    </submittedName>
</protein>
<feature type="compositionally biased region" description="Low complexity" evidence="1">
    <location>
        <begin position="84"/>
        <end position="99"/>
    </location>
</feature>
<sequence>MVAVGFAVQQQGSGWLGDGGGPFPEPEEYCSSVVDHVIDGEPDNPGEGFCVEGNDDAGDALRNRRILLVISRKGSPNIKGIGTSSSRPSPYSTSSSDSPCAGNAAPNSTTPQPDLLQTPQEGTIMIVLGASLVHLDMAPKATSAAAAVAAAAIRDCMFINTTPGMSCLIEPWARTAPKSLSATVSAIEVTPRRPRGTSRGSVIIMGA</sequence>
<feature type="region of interest" description="Disordered" evidence="1">
    <location>
        <begin position="78"/>
        <end position="115"/>
    </location>
</feature>
<organism evidence="2 3">
    <name type="scientific">Streptomyces microflavus</name>
    <name type="common">Streptomyces lipmanii</name>
    <dbReference type="NCBI Taxonomy" id="1919"/>
    <lineage>
        <taxon>Bacteria</taxon>
        <taxon>Bacillati</taxon>
        <taxon>Actinomycetota</taxon>
        <taxon>Actinomycetes</taxon>
        <taxon>Kitasatosporales</taxon>
        <taxon>Streptomycetaceae</taxon>
        <taxon>Streptomyces</taxon>
    </lineage>
</organism>
<accession>A0A7J0D4S0</accession>
<dbReference type="AlphaFoldDB" id="A0A7J0D4S0"/>
<comment type="caution">
    <text evidence="2">The sequence shown here is derived from an EMBL/GenBank/DDBJ whole genome shotgun (WGS) entry which is preliminary data.</text>
</comment>
<proteinExistence type="predicted"/>
<reference evidence="2 3" key="1">
    <citation type="submission" date="2020-05" db="EMBL/GenBank/DDBJ databases">
        <title>Whole genome shotgun sequence of Streptomyces microflavus NBRC 13062.</title>
        <authorList>
            <person name="Komaki H."/>
            <person name="Tamura T."/>
        </authorList>
    </citation>
    <scope>NUCLEOTIDE SEQUENCE [LARGE SCALE GENOMIC DNA]</scope>
    <source>
        <strain evidence="2 3">NBRC 13062</strain>
    </source>
</reference>
<dbReference type="RefSeq" id="WP_190167934.1">
    <property type="nucleotide sequence ID" value="NZ_BMUG01000028.1"/>
</dbReference>
<feature type="compositionally biased region" description="Polar residues" evidence="1">
    <location>
        <begin position="105"/>
        <end position="115"/>
    </location>
</feature>
<dbReference type="Proteomes" id="UP000498740">
    <property type="component" value="Unassembled WGS sequence"/>
</dbReference>
<name>A0A7J0D4S0_STRMI</name>
<gene>
    <name evidence="2" type="ORF">Smic_82720</name>
</gene>
<dbReference type="EMBL" id="BLWD01000003">
    <property type="protein sequence ID" value="GFN09716.1"/>
    <property type="molecule type" value="Genomic_DNA"/>
</dbReference>
<evidence type="ECO:0000313" key="3">
    <source>
        <dbReference type="Proteomes" id="UP000498740"/>
    </source>
</evidence>
<evidence type="ECO:0000313" key="2">
    <source>
        <dbReference type="EMBL" id="GFN09716.1"/>
    </source>
</evidence>